<name>A0ABU2ZI19_9SPHN</name>
<dbReference type="PANTHER" id="PTHR23025:SF3">
    <property type="entry name" value="HORMONE-SENSITIVE LIPASE"/>
    <property type="match status" value="1"/>
</dbReference>
<keyword evidence="3" id="KW-1185">Reference proteome</keyword>
<dbReference type="InterPro" id="IPR013094">
    <property type="entry name" value="AB_hydrolase_3"/>
</dbReference>
<evidence type="ECO:0000259" key="1">
    <source>
        <dbReference type="Pfam" id="PF07859"/>
    </source>
</evidence>
<dbReference type="Pfam" id="PF07859">
    <property type="entry name" value="Abhydrolase_3"/>
    <property type="match status" value="1"/>
</dbReference>
<keyword evidence="2" id="KW-0378">Hydrolase</keyword>
<accession>A0ABU2ZI19</accession>
<dbReference type="EMBL" id="JAVRHS010000006">
    <property type="protein sequence ID" value="MDT0576263.1"/>
    <property type="molecule type" value="Genomic_DNA"/>
</dbReference>
<dbReference type="Proteomes" id="UP001259803">
    <property type="component" value="Unassembled WGS sequence"/>
</dbReference>
<sequence>MGKPEMNQAELMQWAAELNCLVLSVDYRLAPETPFPGAMEDALMSCAGCMQRLMTWG</sequence>
<proteinExistence type="predicted"/>
<feature type="domain" description="Alpha/beta hydrolase fold-3" evidence="1">
    <location>
        <begin position="1"/>
        <end position="46"/>
    </location>
</feature>
<comment type="caution">
    <text evidence="2">The sequence shown here is derived from an EMBL/GenBank/DDBJ whole genome shotgun (WGS) entry which is preliminary data.</text>
</comment>
<protein>
    <submittedName>
        <fullName evidence="2">Alpha/beta hydrolase fold domain-containing protein</fullName>
    </submittedName>
</protein>
<dbReference type="GO" id="GO:0016787">
    <property type="term" value="F:hydrolase activity"/>
    <property type="evidence" value="ECO:0007669"/>
    <property type="project" value="UniProtKB-KW"/>
</dbReference>
<evidence type="ECO:0000313" key="3">
    <source>
        <dbReference type="Proteomes" id="UP001259803"/>
    </source>
</evidence>
<dbReference type="PANTHER" id="PTHR23025">
    <property type="entry name" value="TRIACYLGLYCEROL LIPASE"/>
    <property type="match status" value="1"/>
</dbReference>
<evidence type="ECO:0000313" key="2">
    <source>
        <dbReference type="EMBL" id="MDT0576263.1"/>
    </source>
</evidence>
<dbReference type="InterPro" id="IPR029058">
    <property type="entry name" value="AB_hydrolase_fold"/>
</dbReference>
<reference evidence="2 3" key="1">
    <citation type="submission" date="2023-09" db="EMBL/GenBank/DDBJ databases">
        <authorList>
            <person name="Rey-Velasco X."/>
        </authorList>
    </citation>
    <scope>NUCLEOTIDE SEQUENCE [LARGE SCALE GENOMIC DNA]</scope>
    <source>
        <strain evidence="2 3">F390</strain>
    </source>
</reference>
<gene>
    <name evidence="2" type="ORF">RM533_08695</name>
</gene>
<dbReference type="Gene3D" id="3.40.50.1820">
    <property type="entry name" value="alpha/beta hydrolase"/>
    <property type="match status" value="1"/>
</dbReference>
<organism evidence="2 3">
    <name type="scientific">Croceicoccus esteveae</name>
    <dbReference type="NCBI Taxonomy" id="3075597"/>
    <lineage>
        <taxon>Bacteria</taxon>
        <taxon>Pseudomonadati</taxon>
        <taxon>Pseudomonadota</taxon>
        <taxon>Alphaproteobacteria</taxon>
        <taxon>Sphingomonadales</taxon>
        <taxon>Erythrobacteraceae</taxon>
        <taxon>Croceicoccus</taxon>
    </lineage>
</organism>
<dbReference type="SUPFAM" id="SSF53474">
    <property type="entry name" value="alpha/beta-Hydrolases"/>
    <property type="match status" value="1"/>
</dbReference>